<dbReference type="Proteomes" id="UP001583177">
    <property type="component" value="Unassembled WGS sequence"/>
</dbReference>
<comment type="subcellular location">
    <subcellularLocation>
        <location evidence="1">Nucleus</location>
    </subcellularLocation>
</comment>
<accession>A0ABR3XPM7</accession>
<keyword evidence="3" id="KW-0238">DNA-binding</keyword>
<dbReference type="PANTHER" id="PTHR46910">
    <property type="entry name" value="TRANSCRIPTION FACTOR PDR1"/>
    <property type="match status" value="1"/>
</dbReference>
<comment type="caution">
    <text evidence="5">The sequence shown here is derived from an EMBL/GenBank/DDBJ whole genome shotgun (WGS) entry which is preliminary data.</text>
</comment>
<dbReference type="PANTHER" id="PTHR46910:SF3">
    <property type="entry name" value="HALOTOLERANCE PROTEIN 9-RELATED"/>
    <property type="match status" value="1"/>
</dbReference>
<organism evidence="5 6">
    <name type="scientific">Diaporthe australafricana</name>
    <dbReference type="NCBI Taxonomy" id="127596"/>
    <lineage>
        <taxon>Eukaryota</taxon>
        <taxon>Fungi</taxon>
        <taxon>Dikarya</taxon>
        <taxon>Ascomycota</taxon>
        <taxon>Pezizomycotina</taxon>
        <taxon>Sordariomycetes</taxon>
        <taxon>Sordariomycetidae</taxon>
        <taxon>Diaporthales</taxon>
        <taxon>Diaporthaceae</taxon>
        <taxon>Diaporthe</taxon>
    </lineage>
</organism>
<dbReference type="InterPro" id="IPR050987">
    <property type="entry name" value="AtrR-like"/>
</dbReference>
<protein>
    <recommendedName>
        <fullName evidence="7">Transcription factor domain-containing protein</fullName>
    </recommendedName>
</protein>
<evidence type="ECO:0000256" key="2">
    <source>
        <dbReference type="ARBA" id="ARBA00022723"/>
    </source>
</evidence>
<keyword evidence="6" id="KW-1185">Reference proteome</keyword>
<dbReference type="EMBL" id="JAWRVE010000014">
    <property type="protein sequence ID" value="KAL1877497.1"/>
    <property type="molecule type" value="Genomic_DNA"/>
</dbReference>
<proteinExistence type="predicted"/>
<evidence type="ECO:0000313" key="5">
    <source>
        <dbReference type="EMBL" id="KAL1877497.1"/>
    </source>
</evidence>
<evidence type="ECO:0000313" key="6">
    <source>
        <dbReference type="Proteomes" id="UP001583177"/>
    </source>
</evidence>
<reference evidence="5 6" key="1">
    <citation type="journal article" date="2024" name="IMA Fungus">
        <title>IMA Genome - F19 : A genome assembly and annotation guide to empower mycologists, including annotated draft genome sequences of Ceratocystis pirilliformis, Diaporthe australafricana, Fusarium ophioides, Paecilomyces lecythidis, and Sporothrix stenoceras.</title>
        <authorList>
            <person name="Aylward J."/>
            <person name="Wilson A.M."/>
            <person name="Visagie C.M."/>
            <person name="Spraker J."/>
            <person name="Barnes I."/>
            <person name="Buitendag C."/>
            <person name="Ceriani C."/>
            <person name="Del Mar Angel L."/>
            <person name="du Plessis D."/>
            <person name="Fuchs T."/>
            <person name="Gasser K."/>
            <person name="Kramer D."/>
            <person name="Li W."/>
            <person name="Munsamy K."/>
            <person name="Piso A."/>
            <person name="Price J.L."/>
            <person name="Sonnekus B."/>
            <person name="Thomas C."/>
            <person name="van der Nest A."/>
            <person name="van Dijk A."/>
            <person name="van Heerden A."/>
            <person name="van Vuuren N."/>
            <person name="Yilmaz N."/>
            <person name="Duong T.A."/>
            <person name="van der Merwe N.A."/>
            <person name="Wingfield M.J."/>
            <person name="Wingfield B.D."/>
        </authorList>
    </citation>
    <scope>NUCLEOTIDE SEQUENCE [LARGE SCALE GENOMIC DNA]</scope>
    <source>
        <strain evidence="5 6">CMW 18300</strain>
    </source>
</reference>
<evidence type="ECO:0000256" key="4">
    <source>
        <dbReference type="ARBA" id="ARBA00023242"/>
    </source>
</evidence>
<keyword evidence="4" id="KW-0539">Nucleus</keyword>
<gene>
    <name evidence="5" type="ORF">Daus18300_002484</name>
</gene>
<evidence type="ECO:0008006" key="7">
    <source>
        <dbReference type="Google" id="ProtNLM"/>
    </source>
</evidence>
<dbReference type="CDD" id="cd12148">
    <property type="entry name" value="fungal_TF_MHR"/>
    <property type="match status" value="1"/>
</dbReference>
<evidence type="ECO:0000256" key="3">
    <source>
        <dbReference type="ARBA" id="ARBA00023125"/>
    </source>
</evidence>
<evidence type="ECO:0000256" key="1">
    <source>
        <dbReference type="ARBA" id="ARBA00004123"/>
    </source>
</evidence>
<sequence length="464" mass="50578">MLQVITTAVPGLIPVNGPEAPVALQREQDGGLTPQSPASLALNLSSNGYTDKEARGHAYHAARRQLLFPALTQLEKDAERSRPRFDPCVSPLIALFSRAKVDEAARQTAAEAISFIMSPAIAVGRCVVVTLAAWGSLLKPDQRNPESAELIALMVEAHDSLNAEPDSVDKFLAIVAVLQLVHKLGMQHFPKLLATAVSIIQALSLHSAAALQSLCAGSPGLAARVKRACWIVFCVDKVNALRWKSFSLLPDSCLQYTPPPVEDCNSSQDWLLAQCRYSKLCAKIYNTTSHALEDQSRSSESKASIAAELEDWYKSVPDDGRLDDKTPKSSNLAKRLAICMFYQYCEAKLALLDVDGTCVETTEEPPLRSAVIALSRDIFKFSNRIEPDDIVYDRILLFLPSICLCKTATQVSTHGTAGFEDARAVLAVAHGFFARMSSVLPTVDFFDRVTELVDIAVRAHKSVV</sequence>
<keyword evidence="2" id="KW-0479">Metal-binding</keyword>
<name>A0ABR3XPM7_9PEZI</name>